<dbReference type="EMBL" id="JAFKCZ010000009">
    <property type="protein sequence ID" value="MBN7797623.1"/>
    <property type="molecule type" value="Genomic_DNA"/>
</dbReference>
<dbReference type="PANTHER" id="PTHR36451">
    <property type="entry name" value="PAPS-DEPENDENT SULFOTRANSFERASE STF3"/>
    <property type="match status" value="1"/>
</dbReference>
<accession>A0A939DGH1</accession>
<proteinExistence type="predicted"/>
<keyword evidence="2" id="KW-1185">Reference proteome</keyword>
<name>A0A939DGH1_9GAMM</name>
<comment type="caution">
    <text evidence="1">The sequence shown here is derived from an EMBL/GenBank/DDBJ whole genome shotgun (WGS) entry which is preliminary data.</text>
</comment>
<evidence type="ECO:0000313" key="2">
    <source>
        <dbReference type="Proteomes" id="UP000664303"/>
    </source>
</evidence>
<dbReference type="SUPFAM" id="SSF52540">
    <property type="entry name" value="P-loop containing nucleoside triphosphate hydrolases"/>
    <property type="match status" value="1"/>
</dbReference>
<dbReference type="Proteomes" id="UP000664303">
    <property type="component" value="Unassembled WGS sequence"/>
</dbReference>
<dbReference type="InterPro" id="IPR027417">
    <property type="entry name" value="P-loop_NTPase"/>
</dbReference>
<reference evidence="1" key="1">
    <citation type="submission" date="2021-02" db="EMBL/GenBank/DDBJ databases">
        <title>PHA producing bacteria isolated from coastal sediment in Guangdong, Shenzhen.</title>
        <authorList>
            <person name="Zheng W."/>
            <person name="Yu S."/>
            <person name="Huang Y."/>
        </authorList>
    </citation>
    <scope>NUCLEOTIDE SEQUENCE</scope>
    <source>
        <strain evidence="1">TN14-10</strain>
    </source>
</reference>
<dbReference type="InterPro" id="IPR052736">
    <property type="entry name" value="Stf3_sulfotransferase"/>
</dbReference>
<gene>
    <name evidence="1" type="ORF">JYP50_13515</name>
</gene>
<dbReference type="AlphaFoldDB" id="A0A939DGH1"/>
<evidence type="ECO:0000313" key="1">
    <source>
        <dbReference type="EMBL" id="MBN7797623.1"/>
    </source>
</evidence>
<dbReference type="Gene3D" id="3.40.50.300">
    <property type="entry name" value="P-loop containing nucleotide triphosphate hydrolases"/>
    <property type="match status" value="1"/>
</dbReference>
<organism evidence="1 2">
    <name type="scientific">Parahaliea mediterranea</name>
    <dbReference type="NCBI Taxonomy" id="651086"/>
    <lineage>
        <taxon>Bacteria</taxon>
        <taxon>Pseudomonadati</taxon>
        <taxon>Pseudomonadota</taxon>
        <taxon>Gammaproteobacteria</taxon>
        <taxon>Cellvibrionales</taxon>
        <taxon>Halieaceae</taxon>
        <taxon>Parahaliea</taxon>
    </lineage>
</organism>
<sequence length="421" mass="48505">MNDIIIDDLAQPRLNAAQRAAIAHTDQLSVELGSDSIIAEAEATTGLNDWGAMDFRPRLDLLCDEWGSDTGLRNLGRLSLRGKLVQHAISRLLIRDQFKRHPEILDVDIEAPIIVAGLPRSGTTHLLNLMAADRRQRSLPLWESYEPVPRPGEGLLEDGTDPRYQRCMQAWEGMQAMTPLLAAMHPMHPDHIHEELELMGPNFGSYNYEWLSPCPRWRDHYYGEDQTPQYEYMRDVLKLLTWQQRERDSGNRRRWVLKCPQHLEQLPVLREVFPDATVAITHRDPVAVIQSAVTMLAYGQRMNRKRVAIQELLRYWTDRVEHLLRACVADRAAWPATQSLDVPFRQLIRDDVGTVQGIYDLAGLAMTGEARAALEAFVREHRNDYGRVRYDLKGQFGIEPDTLRQRFDFYYDAYPSLRELG</sequence>
<dbReference type="Pfam" id="PF13469">
    <property type="entry name" value="Sulfotransfer_3"/>
    <property type="match status" value="1"/>
</dbReference>
<dbReference type="PANTHER" id="PTHR36451:SF1">
    <property type="entry name" value="OMEGA-HYDROXY-BETA-DIHYDROMENAQUINONE-9 SULFOTRANSFERASE STF3"/>
    <property type="match status" value="1"/>
</dbReference>
<protein>
    <submittedName>
        <fullName evidence="1">Sulfotransferase</fullName>
    </submittedName>
</protein>
<dbReference type="RefSeq" id="WP_206561074.1">
    <property type="nucleotide sequence ID" value="NZ_JAFKCZ010000009.1"/>
</dbReference>